<dbReference type="Proteomes" id="UP001595898">
    <property type="component" value="Unassembled WGS sequence"/>
</dbReference>
<feature type="transmembrane region" description="Helical" evidence="1">
    <location>
        <begin position="381"/>
        <end position="402"/>
    </location>
</feature>
<dbReference type="SUPFAM" id="SSF103473">
    <property type="entry name" value="MFS general substrate transporter"/>
    <property type="match status" value="1"/>
</dbReference>
<evidence type="ECO:0000256" key="1">
    <source>
        <dbReference type="SAM" id="Phobius"/>
    </source>
</evidence>
<keyword evidence="3" id="KW-1185">Reference proteome</keyword>
<dbReference type="InterPro" id="IPR036259">
    <property type="entry name" value="MFS_trans_sf"/>
</dbReference>
<dbReference type="Gene3D" id="1.20.1250.20">
    <property type="entry name" value="MFS general substrate transporter like domains"/>
    <property type="match status" value="1"/>
</dbReference>
<gene>
    <name evidence="2" type="ORF">ACFO5R_08965</name>
</gene>
<keyword evidence="1" id="KW-0812">Transmembrane</keyword>
<protein>
    <submittedName>
        <fullName evidence="2">MFS transporter</fullName>
    </submittedName>
</protein>
<feature type="transmembrane region" description="Helical" evidence="1">
    <location>
        <begin position="12"/>
        <end position="35"/>
    </location>
</feature>
<name>A0ABD5PQ41_9EURY</name>
<feature type="transmembrane region" description="Helical" evidence="1">
    <location>
        <begin position="296"/>
        <end position="323"/>
    </location>
</feature>
<feature type="transmembrane region" description="Helical" evidence="1">
    <location>
        <begin position="41"/>
        <end position="62"/>
    </location>
</feature>
<organism evidence="2 3">
    <name type="scientific">Halosolutus amylolyticus</name>
    <dbReference type="NCBI Taxonomy" id="2932267"/>
    <lineage>
        <taxon>Archaea</taxon>
        <taxon>Methanobacteriati</taxon>
        <taxon>Methanobacteriota</taxon>
        <taxon>Stenosarchaea group</taxon>
        <taxon>Halobacteria</taxon>
        <taxon>Halobacteriales</taxon>
        <taxon>Natrialbaceae</taxon>
        <taxon>Halosolutus</taxon>
    </lineage>
</organism>
<feature type="transmembrane region" description="Helical" evidence="1">
    <location>
        <begin position="167"/>
        <end position="186"/>
    </location>
</feature>
<dbReference type="PANTHER" id="PTHR23530">
    <property type="entry name" value="TRANSPORT PROTEIN-RELATED"/>
    <property type="match status" value="1"/>
</dbReference>
<feature type="transmembrane region" description="Helical" evidence="1">
    <location>
        <begin position="98"/>
        <end position="121"/>
    </location>
</feature>
<accession>A0ABD5PQ41</accession>
<comment type="caution">
    <text evidence="2">The sequence shown here is derived from an EMBL/GenBank/DDBJ whole genome shotgun (WGS) entry which is preliminary data.</text>
</comment>
<keyword evidence="1" id="KW-1133">Transmembrane helix</keyword>
<dbReference type="RefSeq" id="WP_250141462.1">
    <property type="nucleotide sequence ID" value="NZ_JALIQP010000004.1"/>
</dbReference>
<evidence type="ECO:0000313" key="3">
    <source>
        <dbReference type="Proteomes" id="UP001595898"/>
    </source>
</evidence>
<dbReference type="AlphaFoldDB" id="A0ABD5PQ41"/>
<reference evidence="2 3" key="1">
    <citation type="journal article" date="2019" name="Int. J. Syst. Evol. Microbiol.">
        <title>The Global Catalogue of Microorganisms (GCM) 10K type strain sequencing project: providing services to taxonomists for standard genome sequencing and annotation.</title>
        <authorList>
            <consortium name="The Broad Institute Genomics Platform"/>
            <consortium name="The Broad Institute Genome Sequencing Center for Infectious Disease"/>
            <person name="Wu L."/>
            <person name="Ma J."/>
        </authorList>
    </citation>
    <scope>NUCLEOTIDE SEQUENCE [LARGE SCALE GENOMIC DNA]</scope>
    <source>
        <strain evidence="2 3">WLHS5</strain>
    </source>
</reference>
<feature type="transmembrane region" description="Helical" evidence="1">
    <location>
        <begin position="264"/>
        <end position="284"/>
    </location>
</feature>
<dbReference type="InterPro" id="IPR011701">
    <property type="entry name" value="MFS"/>
</dbReference>
<dbReference type="PANTHER" id="PTHR23530:SF1">
    <property type="entry name" value="PERMEASE, MAJOR FACILITATOR SUPERFAMILY-RELATED"/>
    <property type="match status" value="1"/>
</dbReference>
<keyword evidence="1" id="KW-0472">Membrane</keyword>
<dbReference type="InterPro" id="IPR053160">
    <property type="entry name" value="MFS_DHA3_Transporter"/>
</dbReference>
<dbReference type="EMBL" id="JBHSFA010000005">
    <property type="protein sequence ID" value="MFC4542056.1"/>
    <property type="molecule type" value="Genomic_DNA"/>
</dbReference>
<dbReference type="Pfam" id="PF07690">
    <property type="entry name" value="MFS_1"/>
    <property type="match status" value="1"/>
</dbReference>
<proteinExistence type="predicted"/>
<sequence length="421" mass="44731">MSRFPPRPAPILAYYLYQATDSVGFIWPVFTLFLLWKDLTYTQIGTLGAISALLVVAFEVPTGYVADRFGRRNALALGMAAMTASVAGFVVVDSFTGFVVLYAIWSIALSLQSGTADAWLYETLRDRTDEETFTRVRGRGGSVHHWVSAATMIAGGLLYVGHPTYPFVASAFLHGIGVVVVLSMPANAQFDRSSPTETVGVRESLSILRTRFSNPSLRAFVLFVALFFALVSVADTYVQPITVDVLAGIDPMRSIAGPTVPEEATLGVVYAGFAALSAIASYYAESVRDLFGLRTALLALPVAIAGLFLTPLVLGLLAIPVFFCMKGATALYRPLVNQYLNDRVESVGRATLLSAASMGYALVRAPLKPVAGYLADLTSPIVLLAAIGAGFVVVAVTMVVLASPVPAIGTAESSAPRPDVD</sequence>
<feature type="transmembrane region" description="Helical" evidence="1">
    <location>
        <begin position="219"/>
        <end position="238"/>
    </location>
</feature>
<evidence type="ECO:0000313" key="2">
    <source>
        <dbReference type="EMBL" id="MFC4542056.1"/>
    </source>
</evidence>